<organism evidence="3 4">
    <name type="scientific">Adineta steineri</name>
    <dbReference type="NCBI Taxonomy" id="433720"/>
    <lineage>
        <taxon>Eukaryota</taxon>
        <taxon>Metazoa</taxon>
        <taxon>Spiralia</taxon>
        <taxon>Gnathifera</taxon>
        <taxon>Rotifera</taxon>
        <taxon>Eurotatoria</taxon>
        <taxon>Bdelloidea</taxon>
        <taxon>Adinetida</taxon>
        <taxon>Adinetidae</taxon>
        <taxon>Adineta</taxon>
    </lineage>
</organism>
<evidence type="ECO:0000256" key="1">
    <source>
        <dbReference type="ARBA" id="ARBA00022729"/>
    </source>
</evidence>
<dbReference type="PANTHER" id="PTHR46769">
    <property type="entry name" value="POLYCYSTIC KIDNEY AND HEPATIC DISEASE 1 (AUTOSOMAL RECESSIVE)-LIKE 1"/>
    <property type="match status" value="1"/>
</dbReference>
<evidence type="ECO:0000313" key="4">
    <source>
        <dbReference type="Proteomes" id="UP000663881"/>
    </source>
</evidence>
<dbReference type="AlphaFoldDB" id="A0A820JAV7"/>
<evidence type="ECO:0000259" key="2">
    <source>
        <dbReference type="Pfam" id="PF24606"/>
    </source>
</evidence>
<dbReference type="InterPro" id="IPR055401">
    <property type="entry name" value="CEMIP_beta-hel_dom"/>
</dbReference>
<feature type="non-terminal residue" evidence="3">
    <location>
        <position position="1"/>
    </location>
</feature>
<keyword evidence="1" id="KW-0732">Signal</keyword>
<dbReference type="InterPro" id="IPR011050">
    <property type="entry name" value="Pectin_lyase_fold/virulence"/>
</dbReference>
<dbReference type="Gene3D" id="2.160.20.10">
    <property type="entry name" value="Single-stranded right-handed beta-helix, Pectin lyase-like"/>
    <property type="match status" value="1"/>
</dbReference>
<dbReference type="PANTHER" id="PTHR46769:SF2">
    <property type="entry name" value="FIBROCYSTIN-L ISOFORM 2 PRECURSOR-RELATED"/>
    <property type="match status" value="1"/>
</dbReference>
<dbReference type="EMBL" id="CAJOAY010018270">
    <property type="protein sequence ID" value="CAF4319171.1"/>
    <property type="molecule type" value="Genomic_DNA"/>
</dbReference>
<proteinExistence type="predicted"/>
<protein>
    <recommendedName>
        <fullName evidence="2">CEMIP beta-helix domain-containing protein</fullName>
    </recommendedName>
</protein>
<accession>A0A820JAV7</accession>
<dbReference type="Pfam" id="PF24606">
    <property type="entry name" value="CEMIP_beta-hel"/>
    <property type="match status" value="1"/>
</dbReference>
<sequence>VTYAGQAFRLGRYPVHFHMNGNMSLSYIKSSSIHQTFNRAVNIHATNYLTVSNNVIYDVMGGAVFLEDGVETFNTLSYNLLIFVRTSSSLLNEDVTPAAIWVTNPNNIVEHNAVAGGTHFGYWYRLLETPDGPSFAMYPNFCPHRQQFGRFFNNSVHSVGRFGVWLFPEYSPTVSGSCITDNPYQAIIEGLISWKNSRGIEWVMSSTVQITNARVFD</sequence>
<dbReference type="SUPFAM" id="SSF51126">
    <property type="entry name" value="Pectin lyase-like"/>
    <property type="match status" value="1"/>
</dbReference>
<name>A0A820JAV7_9BILA</name>
<reference evidence="3" key="1">
    <citation type="submission" date="2021-02" db="EMBL/GenBank/DDBJ databases">
        <authorList>
            <person name="Nowell W R."/>
        </authorList>
    </citation>
    <scope>NUCLEOTIDE SEQUENCE</scope>
</reference>
<dbReference type="Proteomes" id="UP000663881">
    <property type="component" value="Unassembled WGS sequence"/>
</dbReference>
<feature type="non-terminal residue" evidence="3">
    <location>
        <position position="217"/>
    </location>
</feature>
<comment type="caution">
    <text evidence="3">The sequence shown here is derived from an EMBL/GenBank/DDBJ whole genome shotgun (WGS) entry which is preliminary data.</text>
</comment>
<feature type="domain" description="CEMIP beta-helix" evidence="2">
    <location>
        <begin position="3"/>
        <end position="163"/>
    </location>
</feature>
<evidence type="ECO:0000313" key="3">
    <source>
        <dbReference type="EMBL" id="CAF4319171.1"/>
    </source>
</evidence>
<gene>
    <name evidence="3" type="ORF">OKA104_LOCUS47148</name>
</gene>
<dbReference type="InterPro" id="IPR012334">
    <property type="entry name" value="Pectin_lyas_fold"/>
</dbReference>
<dbReference type="InterPro" id="IPR052387">
    <property type="entry name" value="Fibrocystin"/>
</dbReference>